<evidence type="ECO:0000313" key="1">
    <source>
        <dbReference type="EMBL" id="SKB43543.1"/>
    </source>
</evidence>
<dbReference type="AlphaFoldDB" id="A0A1T5B9J4"/>
<accession>A0A1T5B9J4</accession>
<gene>
    <name evidence="1" type="ORF">SAMN05660349_01147</name>
</gene>
<protein>
    <submittedName>
        <fullName evidence="1">Uncharacterized protein</fullName>
    </submittedName>
</protein>
<keyword evidence="2" id="KW-1185">Reference proteome</keyword>
<proteinExistence type="predicted"/>
<dbReference type="EMBL" id="FUYQ01000006">
    <property type="protein sequence ID" value="SKB43543.1"/>
    <property type="molecule type" value="Genomic_DNA"/>
</dbReference>
<organism evidence="1 2">
    <name type="scientific">Parabacteroides chartae</name>
    <dbReference type="NCBI Taxonomy" id="1037355"/>
    <lineage>
        <taxon>Bacteria</taxon>
        <taxon>Pseudomonadati</taxon>
        <taxon>Bacteroidota</taxon>
        <taxon>Bacteroidia</taxon>
        <taxon>Bacteroidales</taxon>
        <taxon>Tannerellaceae</taxon>
        <taxon>Parabacteroides</taxon>
    </lineage>
</organism>
<name>A0A1T5B9J4_9BACT</name>
<dbReference type="Proteomes" id="UP000190852">
    <property type="component" value="Unassembled WGS sequence"/>
</dbReference>
<evidence type="ECO:0000313" key="2">
    <source>
        <dbReference type="Proteomes" id="UP000190852"/>
    </source>
</evidence>
<reference evidence="2" key="1">
    <citation type="submission" date="2017-02" db="EMBL/GenBank/DDBJ databases">
        <authorList>
            <person name="Varghese N."/>
            <person name="Submissions S."/>
        </authorList>
    </citation>
    <scope>NUCLEOTIDE SEQUENCE [LARGE SCALE GENOMIC DNA]</scope>
    <source>
        <strain evidence="2">DSM 24967</strain>
    </source>
</reference>
<sequence length="59" mass="6669">MNNGATVDAKQVLLMFAELDSRQQKKAHKMALIKATSILVNEAKRNFRSVVKKPNSKNR</sequence>